<reference evidence="2" key="1">
    <citation type="submission" date="2018-07" db="EMBL/GenBank/DDBJ databases">
        <authorList>
            <person name="Quirk P.G."/>
            <person name="Krulwich T.A."/>
        </authorList>
    </citation>
    <scope>NUCLEOTIDE SEQUENCE</scope>
</reference>
<name>A0A380TEQ4_9ZZZZ</name>
<sequence>MGVRGWNPAARKGVGEKRRKLAPARIIHGAAGDGRPALRGGFAEGGCREWLKEHGQGSKGFAAASQESNSGANRVRAITY</sequence>
<dbReference type="EMBL" id="UIDG01000279">
    <property type="protein sequence ID" value="SUS06935.1"/>
    <property type="molecule type" value="Genomic_DNA"/>
</dbReference>
<protein>
    <submittedName>
        <fullName evidence="2">Uncharacterized protein</fullName>
    </submittedName>
</protein>
<feature type="region of interest" description="Disordered" evidence="1">
    <location>
        <begin position="58"/>
        <end position="80"/>
    </location>
</feature>
<gene>
    <name evidence="2" type="ORF">DF3PB_350010</name>
</gene>
<evidence type="ECO:0000256" key="1">
    <source>
        <dbReference type="SAM" id="MobiDB-lite"/>
    </source>
</evidence>
<dbReference type="AlphaFoldDB" id="A0A380TEQ4"/>
<proteinExistence type="predicted"/>
<evidence type="ECO:0000313" key="2">
    <source>
        <dbReference type="EMBL" id="SUS06935.1"/>
    </source>
</evidence>
<accession>A0A380TEQ4</accession>
<organism evidence="2">
    <name type="scientific">metagenome</name>
    <dbReference type="NCBI Taxonomy" id="256318"/>
    <lineage>
        <taxon>unclassified sequences</taxon>
        <taxon>metagenomes</taxon>
    </lineage>
</organism>